<comment type="caution">
    <text evidence="1">The sequence shown here is derived from an EMBL/GenBank/DDBJ whole genome shotgun (WGS) entry which is preliminary data.</text>
</comment>
<name>A0ACC3S6B0_9PEZI</name>
<protein>
    <submittedName>
        <fullName evidence="1">Uncharacterized protein</fullName>
    </submittedName>
</protein>
<dbReference type="Proteomes" id="UP001320706">
    <property type="component" value="Unassembled WGS sequence"/>
</dbReference>
<keyword evidence="2" id="KW-1185">Reference proteome</keyword>
<sequence length="283" mass="31067">MSHTSPQETSTSPPRSTSPTDEEMAAAVSTPPLSRTTSASSPRRSPGLSLDFSDLPALTQPSQPSNTLIITNLEDPSIFAAANLEAIRNAINEHAPLHSFSPLKSFHRIIAVFPTTAHALHVRQLLDGENVLGSRVRVYFGVHTKLEVEDQHLQAPKSQKLFFISPPPSPPHGWEMRNEEPPNKEVHAEDLAQALSKLHARPGADDELYKDARGNVEEERRPIRRSRSGTTTVVYHPDEHGGSPNLPAIAVEDTSEDPEPMSPMEVDSKPILHTARPPVELME</sequence>
<evidence type="ECO:0000313" key="1">
    <source>
        <dbReference type="EMBL" id="KAK8198543.1"/>
    </source>
</evidence>
<organism evidence="1 2">
    <name type="scientific">Zalaria obscura</name>
    <dbReference type="NCBI Taxonomy" id="2024903"/>
    <lineage>
        <taxon>Eukaryota</taxon>
        <taxon>Fungi</taxon>
        <taxon>Dikarya</taxon>
        <taxon>Ascomycota</taxon>
        <taxon>Pezizomycotina</taxon>
        <taxon>Dothideomycetes</taxon>
        <taxon>Dothideomycetidae</taxon>
        <taxon>Dothideales</taxon>
        <taxon>Zalariaceae</taxon>
        <taxon>Zalaria</taxon>
    </lineage>
</organism>
<accession>A0ACC3S6B0</accession>
<evidence type="ECO:0000313" key="2">
    <source>
        <dbReference type="Proteomes" id="UP001320706"/>
    </source>
</evidence>
<dbReference type="EMBL" id="JAMKPW020000040">
    <property type="protein sequence ID" value="KAK8198543.1"/>
    <property type="molecule type" value="Genomic_DNA"/>
</dbReference>
<gene>
    <name evidence="1" type="ORF">M8818_006410</name>
</gene>
<reference evidence="1" key="1">
    <citation type="submission" date="2024-02" db="EMBL/GenBank/DDBJ databases">
        <title>Metagenome Assembled Genome of Zalaria obscura JY119.</title>
        <authorList>
            <person name="Vighnesh L."/>
            <person name="Jagadeeshwari U."/>
            <person name="Venkata Ramana C."/>
            <person name="Sasikala C."/>
        </authorList>
    </citation>
    <scope>NUCLEOTIDE SEQUENCE</scope>
    <source>
        <strain evidence="1">JY119</strain>
    </source>
</reference>
<proteinExistence type="predicted"/>